<dbReference type="STRING" id="1537102.L1LEY0"/>
<keyword evidence="6 7" id="KW-0472">Membrane</keyword>
<proteinExistence type="inferred from homology"/>
<reference evidence="8 9" key="1">
    <citation type="journal article" date="2012" name="BMC Genomics">
        <title>Comparative genomic analysis and phylogenetic position of Theileria equi.</title>
        <authorList>
            <person name="Kappmeyer L.S."/>
            <person name="Thiagarajan M."/>
            <person name="Herndon D.R."/>
            <person name="Ramsay J.D."/>
            <person name="Caler E."/>
            <person name="Djikeng A."/>
            <person name="Gillespie J.J."/>
            <person name="Lau A.O."/>
            <person name="Roalson E.H."/>
            <person name="Silva J.C."/>
            <person name="Silva M.G."/>
            <person name="Suarez C.E."/>
            <person name="Ueti M.W."/>
            <person name="Nene V.M."/>
            <person name="Mealey R.H."/>
            <person name="Knowles D.P."/>
            <person name="Brayton K.A."/>
        </authorList>
    </citation>
    <scope>NUCLEOTIDE SEQUENCE [LARGE SCALE GENOMIC DNA]</scope>
    <source>
        <strain evidence="8 9">WA</strain>
    </source>
</reference>
<comment type="subcellular location">
    <subcellularLocation>
        <location evidence="1">Membrane</location>
        <topology evidence="1">Multi-pass membrane protein</topology>
    </subcellularLocation>
</comment>
<gene>
    <name evidence="8" type="ORF">BEWA_038720</name>
</gene>
<keyword evidence="3" id="KW-0813">Transport</keyword>
<dbReference type="VEuPathDB" id="PiroplasmaDB:BEWA_038720"/>
<dbReference type="Proteomes" id="UP000031512">
    <property type="component" value="Unassembled WGS sequence"/>
</dbReference>
<feature type="transmembrane region" description="Helical" evidence="7">
    <location>
        <begin position="130"/>
        <end position="148"/>
    </location>
</feature>
<comment type="caution">
    <text evidence="8">The sequence shown here is derived from an EMBL/GenBank/DDBJ whole genome shotgun (WGS) entry which is preliminary data.</text>
</comment>
<dbReference type="SUPFAM" id="SSF103473">
    <property type="entry name" value="MFS general substrate transporter"/>
    <property type="match status" value="1"/>
</dbReference>
<dbReference type="GeneID" id="15803198"/>
<dbReference type="Pfam" id="PF03092">
    <property type="entry name" value="BT1"/>
    <property type="match status" value="1"/>
</dbReference>
<comment type="similarity">
    <text evidence="2">Belongs to the major facilitator superfamily. Folate-biopterin transporter (TC 2.A.71) family.</text>
</comment>
<dbReference type="Gene3D" id="1.20.1250.20">
    <property type="entry name" value="MFS general substrate transporter like domains"/>
    <property type="match status" value="1"/>
</dbReference>
<keyword evidence="9" id="KW-1185">Reference proteome</keyword>
<sequence length="192" mass="21734">MLIFLCGFVKLPMNIKMLFSFMSDSIPVFGSKRKGYLVIGSFILFFSLLMLGIQDKQDIYVTTFYLVMSSLGITMCNVVGEALIIESGKQQTNDQITQSISVFSAFRKLAFSAMVYLSAVLLMTIPKRKIFLYSAIIPAIVLLSSLFVQERDVLSFPSVRNQLSRLITFTEMREIRRPAIFLFLTTVSILCD</sequence>
<evidence type="ECO:0000313" key="8">
    <source>
        <dbReference type="EMBL" id="EKX73834.1"/>
    </source>
</evidence>
<protein>
    <submittedName>
        <fullName evidence="8">Uncharacterized protein</fullName>
    </submittedName>
</protein>
<dbReference type="RefSeq" id="XP_004833286.1">
    <property type="nucleotide sequence ID" value="XM_004833229.1"/>
</dbReference>
<evidence type="ECO:0000256" key="2">
    <source>
        <dbReference type="ARBA" id="ARBA00007015"/>
    </source>
</evidence>
<organism evidence="8 9">
    <name type="scientific">Theileria equi strain WA</name>
    <dbReference type="NCBI Taxonomy" id="1537102"/>
    <lineage>
        <taxon>Eukaryota</taxon>
        <taxon>Sar</taxon>
        <taxon>Alveolata</taxon>
        <taxon>Apicomplexa</taxon>
        <taxon>Aconoidasida</taxon>
        <taxon>Piroplasmida</taxon>
        <taxon>Theileriidae</taxon>
        <taxon>Theileria</taxon>
    </lineage>
</organism>
<keyword evidence="4 7" id="KW-0812">Transmembrane</keyword>
<dbReference type="GO" id="GO:0016020">
    <property type="term" value="C:membrane"/>
    <property type="evidence" value="ECO:0007669"/>
    <property type="project" value="UniProtKB-SubCell"/>
</dbReference>
<dbReference type="EMBL" id="ACOU01000002">
    <property type="protein sequence ID" value="EKX73834.1"/>
    <property type="molecule type" value="Genomic_DNA"/>
</dbReference>
<evidence type="ECO:0000256" key="5">
    <source>
        <dbReference type="ARBA" id="ARBA00022989"/>
    </source>
</evidence>
<accession>L1LEY0</accession>
<dbReference type="AlphaFoldDB" id="L1LEY0"/>
<dbReference type="PANTHER" id="PTHR31585:SF0">
    <property type="entry name" value="FOLATE-BIOPTERIN TRANSPORTER 1, CHLOROPLASTIC"/>
    <property type="match status" value="1"/>
</dbReference>
<dbReference type="eggNOG" id="ENOG502QPYM">
    <property type="taxonomic scope" value="Eukaryota"/>
</dbReference>
<evidence type="ECO:0000313" key="9">
    <source>
        <dbReference type="Proteomes" id="UP000031512"/>
    </source>
</evidence>
<dbReference type="OrthoDB" id="754047at2759"/>
<evidence type="ECO:0000256" key="6">
    <source>
        <dbReference type="ARBA" id="ARBA00023136"/>
    </source>
</evidence>
<feature type="transmembrane region" description="Helical" evidence="7">
    <location>
        <begin position="105"/>
        <end position="124"/>
    </location>
</feature>
<dbReference type="PANTHER" id="PTHR31585">
    <property type="entry name" value="FOLATE-BIOPTERIN TRANSPORTER 1, CHLOROPLASTIC"/>
    <property type="match status" value="1"/>
</dbReference>
<keyword evidence="5 7" id="KW-1133">Transmembrane helix</keyword>
<feature type="transmembrane region" description="Helical" evidence="7">
    <location>
        <begin position="35"/>
        <end position="53"/>
    </location>
</feature>
<dbReference type="KEGG" id="beq:BEWA_038720"/>
<evidence type="ECO:0000256" key="3">
    <source>
        <dbReference type="ARBA" id="ARBA00022448"/>
    </source>
</evidence>
<dbReference type="InterPro" id="IPR036259">
    <property type="entry name" value="MFS_trans_sf"/>
</dbReference>
<feature type="transmembrane region" description="Helical" evidence="7">
    <location>
        <begin position="59"/>
        <end position="84"/>
    </location>
</feature>
<name>L1LEY0_THEEQ</name>
<dbReference type="InterPro" id="IPR039309">
    <property type="entry name" value="BT1"/>
</dbReference>
<evidence type="ECO:0000256" key="1">
    <source>
        <dbReference type="ARBA" id="ARBA00004141"/>
    </source>
</evidence>
<evidence type="ECO:0000256" key="7">
    <source>
        <dbReference type="SAM" id="Phobius"/>
    </source>
</evidence>
<evidence type="ECO:0000256" key="4">
    <source>
        <dbReference type="ARBA" id="ARBA00022692"/>
    </source>
</evidence>